<keyword evidence="1" id="KW-0805">Transcription regulation</keyword>
<dbReference type="SUPFAM" id="SSF46785">
    <property type="entry name" value="Winged helix' DNA-binding domain"/>
    <property type="match status" value="1"/>
</dbReference>
<feature type="domain" description="HTH marR-type" evidence="4">
    <location>
        <begin position="1"/>
        <end position="137"/>
    </location>
</feature>
<dbReference type="PANTHER" id="PTHR42756:SF1">
    <property type="entry name" value="TRANSCRIPTIONAL REPRESSOR OF EMRAB OPERON"/>
    <property type="match status" value="1"/>
</dbReference>
<reference evidence="5" key="1">
    <citation type="journal article" date="2013" name="Environ. Microbiol.">
        <title>Microbiota from the distal guts of lean and obese adolescents exhibit partial functional redundancy besides clear differences in community structure.</title>
        <authorList>
            <person name="Ferrer M."/>
            <person name="Ruiz A."/>
            <person name="Lanza F."/>
            <person name="Haange S.B."/>
            <person name="Oberbach A."/>
            <person name="Till H."/>
            <person name="Bargiela R."/>
            <person name="Campoy C."/>
            <person name="Segura M.T."/>
            <person name="Richter M."/>
            <person name="von Bergen M."/>
            <person name="Seifert J."/>
            <person name="Suarez A."/>
        </authorList>
    </citation>
    <scope>NUCLEOTIDE SEQUENCE</scope>
</reference>
<dbReference type="EMBL" id="AJWZ01004023">
    <property type="protein sequence ID" value="EKC66613.1"/>
    <property type="molecule type" value="Genomic_DNA"/>
</dbReference>
<evidence type="ECO:0000256" key="3">
    <source>
        <dbReference type="ARBA" id="ARBA00023163"/>
    </source>
</evidence>
<proteinExistence type="predicted"/>
<sequence length="146" mass="17124">MLEQNFQSVYEKFKLQFFRRLFSQVREREGSLSAMEAFSVEVIHELDAPTIGQFADFLGISQSNATYKVNNLIRKGYIVKENSDTDRREYHLKLSDKFYCYNGLMQSYIDTVMARIHERFTPEELATFEHVLAVMSDELMPECDVP</sequence>
<gene>
    <name evidence="5" type="ORF">OBE_05849</name>
</gene>
<protein>
    <submittedName>
        <fullName evidence="5">Transcriptional regulator, MarR family</fullName>
    </submittedName>
</protein>
<dbReference type="PANTHER" id="PTHR42756">
    <property type="entry name" value="TRANSCRIPTIONAL REGULATOR, MARR"/>
    <property type="match status" value="1"/>
</dbReference>
<comment type="caution">
    <text evidence="5">The sequence shown here is derived from an EMBL/GenBank/DDBJ whole genome shotgun (WGS) entry which is preliminary data.</text>
</comment>
<evidence type="ECO:0000256" key="1">
    <source>
        <dbReference type="ARBA" id="ARBA00023015"/>
    </source>
</evidence>
<dbReference type="Pfam" id="PF12802">
    <property type="entry name" value="MarR_2"/>
    <property type="match status" value="1"/>
</dbReference>
<organism evidence="5">
    <name type="scientific">human gut metagenome</name>
    <dbReference type="NCBI Taxonomy" id="408170"/>
    <lineage>
        <taxon>unclassified sequences</taxon>
        <taxon>metagenomes</taxon>
        <taxon>organismal metagenomes</taxon>
    </lineage>
</organism>
<evidence type="ECO:0000259" key="4">
    <source>
        <dbReference type="PROSITE" id="PS50995"/>
    </source>
</evidence>
<dbReference type="InterPro" id="IPR000835">
    <property type="entry name" value="HTH_MarR-typ"/>
</dbReference>
<dbReference type="PROSITE" id="PS50995">
    <property type="entry name" value="HTH_MARR_2"/>
    <property type="match status" value="1"/>
</dbReference>
<feature type="non-terminal residue" evidence="5">
    <location>
        <position position="146"/>
    </location>
</feature>
<dbReference type="InterPro" id="IPR036388">
    <property type="entry name" value="WH-like_DNA-bd_sf"/>
</dbReference>
<dbReference type="AlphaFoldDB" id="K1TAH3"/>
<keyword evidence="3" id="KW-0804">Transcription</keyword>
<dbReference type="GO" id="GO:0003677">
    <property type="term" value="F:DNA binding"/>
    <property type="evidence" value="ECO:0007669"/>
    <property type="project" value="UniProtKB-KW"/>
</dbReference>
<dbReference type="SMART" id="SM00347">
    <property type="entry name" value="HTH_MARR"/>
    <property type="match status" value="1"/>
</dbReference>
<dbReference type="GO" id="GO:0003700">
    <property type="term" value="F:DNA-binding transcription factor activity"/>
    <property type="evidence" value="ECO:0007669"/>
    <property type="project" value="InterPro"/>
</dbReference>
<dbReference type="InterPro" id="IPR036390">
    <property type="entry name" value="WH_DNA-bd_sf"/>
</dbReference>
<keyword evidence="2" id="KW-0238">DNA-binding</keyword>
<accession>K1TAH3</accession>
<evidence type="ECO:0000313" key="5">
    <source>
        <dbReference type="EMBL" id="EKC66613.1"/>
    </source>
</evidence>
<evidence type="ECO:0000256" key="2">
    <source>
        <dbReference type="ARBA" id="ARBA00023125"/>
    </source>
</evidence>
<dbReference type="Gene3D" id="1.10.10.10">
    <property type="entry name" value="Winged helix-like DNA-binding domain superfamily/Winged helix DNA-binding domain"/>
    <property type="match status" value="1"/>
</dbReference>
<name>K1TAH3_9ZZZZ</name>